<dbReference type="SMART" id="SM00267">
    <property type="entry name" value="GGDEF"/>
    <property type="match status" value="1"/>
</dbReference>
<feature type="domain" description="PAC" evidence="6">
    <location>
        <begin position="430"/>
        <end position="482"/>
    </location>
</feature>
<protein>
    <recommendedName>
        <fullName evidence="11">Diguanylate cyclase</fullName>
    </recommendedName>
</protein>
<evidence type="ECO:0000256" key="4">
    <source>
        <dbReference type="SAM" id="Phobius"/>
    </source>
</evidence>
<dbReference type="SMART" id="SM00086">
    <property type="entry name" value="PAC"/>
    <property type="match status" value="1"/>
</dbReference>
<dbReference type="Gene3D" id="3.30.450.20">
    <property type="entry name" value="PAS domain"/>
    <property type="match status" value="1"/>
</dbReference>
<dbReference type="InterPro" id="IPR003660">
    <property type="entry name" value="HAMP_dom"/>
</dbReference>
<dbReference type="Pfam" id="PF05228">
    <property type="entry name" value="CHASE4"/>
    <property type="match status" value="1"/>
</dbReference>
<dbReference type="InterPro" id="IPR000014">
    <property type="entry name" value="PAS"/>
</dbReference>
<dbReference type="SUPFAM" id="SSF55073">
    <property type="entry name" value="Nucleotide cyclase"/>
    <property type="match status" value="1"/>
</dbReference>
<evidence type="ECO:0000256" key="3">
    <source>
        <dbReference type="ARBA" id="ARBA00022777"/>
    </source>
</evidence>
<evidence type="ECO:0000259" key="5">
    <source>
        <dbReference type="PROSITE" id="PS50112"/>
    </source>
</evidence>
<dbReference type="Gene3D" id="6.10.340.10">
    <property type="match status" value="1"/>
</dbReference>
<feature type="domain" description="PAS" evidence="5">
    <location>
        <begin position="357"/>
        <end position="427"/>
    </location>
</feature>
<feature type="transmembrane region" description="Helical" evidence="4">
    <location>
        <begin position="282"/>
        <end position="305"/>
    </location>
</feature>
<evidence type="ECO:0000256" key="1">
    <source>
        <dbReference type="ARBA" id="ARBA00001946"/>
    </source>
</evidence>
<proteinExistence type="predicted"/>
<dbReference type="InterPro" id="IPR013656">
    <property type="entry name" value="PAS_4"/>
</dbReference>
<comment type="subcellular location">
    <subcellularLocation>
        <location evidence="2">Cell inner membrane</location>
    </subcellularLocation>
</comment>
<evidence type="ECO:0000256" key="2">
    <source>
        <dbReference type="ARBA" id="ARBA00004533"/>
    </source>
</evidence>
<dbReference type="SMART" id="SM00091">
    <property type="entry name" value="PAS"/>
    <property type="match status" value="1"/>
</dbReference>
<dbReference type="NCBIfam" id="TIGR00254">
    <property type="entry name" value="GGDEF"/>
    <property type="match status" value="1"/>
</dbReference>
<dbReference type="InterPro" id="IPR052163">
    <property type="entry name" value="DGC-Regulatory_Protein"/>
</dbReference>
<dbReference type="Pfam" id="PF00990">
    <property type="entry name" value="GGDEF"/>
    <property type="match status" value="1"/>
</dbReference>
<evidence type="ECO:0000313" key="9">
    <source>
        <dbReference type="EMBL" id="PYC27544.1"/>
    </source>
</evidence>
<evidence type="ECO:0000259" key="7">
    <source>
        <dbReference type="PROSITE" id="PS50885"/>
    </source>
</evidence>
<dbReference type="EMBL" id="QJRX01000003">
    <property type="protein sequence ID" value="PYC27544.1"/>
    <property type="molecule type" value="Genomic_DNA"/>
</dbReference>
<dbReference type="InterPro" id="IPR000160">
    <property type="entry name" value="GGDEF_dom"/>
</dbReference>
<organism evidence="9 10">
    <name type="scientific">Aquipseudomonas alcaligenes</name>
    <name type="common">Pseudomonas alcaligenes</name>
    <dbReference type="NCBI Taxonomy" id="43263"/>
    <lineage>
        <taxon>Bacteria</taxon>
        <taxon>Pseudomonadati</taxon>
        <taxon>Pseudomonadota</taxon>
        <taxon>Gammaproteobacteria</taxon>
        <taxon>Pseudomonadales</taxon>
        <taxon>Pseudomonadaceae</taxon>
        <taxon>Aquipseudomonas</taxon>
    </lineage>
</organism>
<dbReference type="PANTHER" id="PTHR46663">
    <property type="entry name" value="DIGUANYLATE CYCLASE DGCT-RELATED"/>
    <property type="match status" value="1"/>
</dbReference>
<dbReference type="InterPro" id="IPR007892">
    <property type="entry name" value="CHASE4"/>
</dbReference>
<comment type="caution">
    <text evidence="9">The sequence shown here is derived from an EMBL/GenBank/DDBJ whole genome shotgun (WGS) entry which is preliminary data.</text>
</comment>
<evidence type="ECO:0000259" key="6">
    <source>
        <dbReference type="PROSITE" id="PS50113"/>
    </source>
</evidence>
<dbReference type="InterPro" id="IPR029787">
    <property type="entry name" value="Nucleotide_cyclase"/>
</dbReference>
<dbReference type="NCBIfam" id="TIGR00229">
    <property type="entry name" value="sensory_box"/>
    <property type="match status" value="1"/>
</dbReference>
<dbReference type="InterPro" id="IPR043128">
    <property type="entry name" value="Rev_trsase/Diguanyl_cyclase"/>
</dbReference>
<dbReference type="AlphaFoldDB" id="A0A2V4LA94"/>
<sequence length="653" mass="73775">MTLRKRLFWLFAPLLALALVIAYLLSQSLILSRFDRQDAALLVAEAERVRALLDNDLKRNLDLLLSYAQWDASYEFMLGQHPDFVQRNMDSEALRQMNFDFMIYLAADGRVRAEQWLPPDLPDLLALGSDKPRSHESLRTSILALAERLRHRDGEGPRGQLVALQGVPLILVMSGISNNQNSLPSVGTLVAGHFIDGERAENLQTQLDGAMRMLPPDEEMVRWKMLSSLDQTSINQIEISPRRILDDDHHQVVLLFSNSLDEPELMLELTRERRLYLEGRKAIAIFLAQAGTVGIAAWLLIYLGLEFGILRRVSRMHREIADIGPETAGQRLSDAGRDELGRLAAETNRMLARLEQSETRDREILDAIQDGYFELTQDGTIQAVNRALCSMLGYPAEELLQRSFETVLEEQDIQRARELFRQSWNAGSDATFAAPFRRRNGSQGYYETRFSLIRDAQGNCVGYRGILRDISDQMAYQQHLLDMAYRDPLTGLGNRKAFHEQLRQSIEQSQQPLALLFLDLDHFKEVNDQFGHDVGDTLLQHIAERLRGAVRQPDRVYRLGGDEFTLILADSAAETAQKLAERLREALQGAIRIGALSIDFVTPSIGIALYPQHANDPDGLIKAADSAMYEAKRERNRACLYHPGMLSSSPQSG</sequence>
<reference evidence="9 10" key="1">
    <citation type="submission" date="2018-06" db="EMBL/GenBank/DDBJ databases">
        <title>Pseudomonas diversity within urban Lake Michigan freshwaters.</title>
        <authorList>
            <person name="Batrich M."/>
            <person name="Hatzopoulos T."/>
            <person name="Putonti C."/>
        </authorList>
    </citation>
    <scope>NUCLEOTIDE SEQUENCE [LARGE SCALE GENOMIC DNA]</scope>
    <source>
        <strain evidence="9 10">MB-090714</strain>
    </source>
</reference>
<dbReference type="Proteomes" id="UP000248146">
    <property type="component" value="Unassembled WGS sequence"/>
</dbReference>
<dbReference type="RefSeq" id="WP_110681842.1">
    <property type="nucleotide sequence ID" value="NZ_QJRX01000003.1"/>
</dbReference>
<dbReference type="PROSITE" id="PS50885">
    <property type="entry name" value="HAMP"/>
    <property type="match status" value="1"/>
</dbReference>
<feature type="domain" description="HAMP" evidence="7">
    <location>
        <begin position="307"/>
        <end position="359"/>
    </location>
</feature>
<dbReference type="CDD" id="cd01949">
    <property type="entry name" value="GGDEF"/>
    <property type="match status" value="1"/>
</dbReference>
<dbReference type="GO" id="GO:0016301">
    <property type="term" value="F:kinase activity"/>
    <property type="evidence" value="ECO:0007669"/>
    <property type="project" value="UniProtKB-KW"/>
</dbReference>
<dbReference type="PANTHER" id="PTHR46663:SF4">
    <property type="entry name" value="DIGUANYLATE CYCLASE DGCT-RELATED"/>
    <property type="match status" value="1"/>
</dbReference>
<evidence type="ECO:0000259" key="8">
    <source>
        <dbReference type="PROSITE" id="PS50887"/>
    </source>
</evidence>
<dbReference type="OrthoDB" id="9799509at2"/>
<gene>
    <name evidence="9" type="ORF">DMO17_07345</name>
</gene>
<dbReference type="SUPFAM" id="SSF55785">
    <property type="entry name" value="PYP-like sensor domain (PAS domain)"/>
    <property type="match status" value="1"/>
</dbReference>
<dbReference type="Pfam" id="PF08448">
    <property type="entry name" value="PAS_4"/>
    <property type="match status" value="1"/>
</dbReference>
<accession>A0A2V4LA94</accession>
<comment type="cofactor">
    <cofactor evidence="1">
        <name>Mg(2+)</name>
        <dbReference type="ChEBI" id="CHEBI:18420"/>
    </cofactor>
</comment>
<keyword evidence="4" id="KW-0812">Transmembrane</keyword>
<dbReference type="FunFam" id="3.30.70.270:FF:000001">
    <property type="entry name" value="Diguanylate cyclase domain protein"/>
    <property type="match status" value="1"/>
</dbReference>
<name>A0A2V4LA94_AQUAC</name>
<keyword evidence="4" id="KW-1133">Transmembrane helix</keyword>
<keyword evidence="3" id="KW-0418">Kinase</keyword>
<evidence type="ECO:0008006" key="11">
    <source>
        <dbReference type="Google" id="ProtNLM"/>
    </source>
</evidence>
<dbReference type="CDD" id="cd00130">
    <property type="entry name" value="PAS"/>
    <property type="match status" value="1"/>
</dbReference>
<dbReference type="Gene3D" id="3.30.70.270">
    <property type="match status" value="1"/>
</dbReference>
<dbReference type="InterPro" id="IPR000700">
    <property type="entry name" value="PAS-assoc_C"/>
</dbReference>
<dbReference type="InterPro" id="IPR001610">
    <property type="entry name" value="PAC"/>
</dbReference>
<dbReference type="PROSITE" id="PS50113">
    <property type="entry name" value="PAC"/>
    <property type="match status" value="1"/>
</dbReference>
<feature type="domain" description="GGDEF" evidence="8">
    <location>
        <begin position="511"/>
        <end position="643"/>
    </location>
</feature>
<dbReference type="GO" id="GO:0007165">
    <property type="term" value="P:signal transduction"/>
    <property type="evidence" value="ECO:0007669"/>
    <property type="project" value="InterPro"/>
</dbReference>
<dbReference type="InterPro" id="IPR035965">
    <property type="entry name" value="PAS-like_dom_sf"/>
</dbReference>
<dbReference type="PROSITE" id="PS50887">
    <property type="entry name" value="GGDEF"/>
    <property type="match status" value="1"/>
</dbReference>
<keyword evidence="3" id="KW-0808">Transferase</keyword>
<dbReference type="GO" id="GO:0005886">
    <property type="term" value="C:plasma membrane"/>
    <property type="evidence" value="ECO:0007669"/>
    <property type="project" value="UniProtKB-SubCell"/>
</dbReference>
<dbReference type="PROSITE" id="PS50112">
    <property type="entry name" value="PAS"/>
    <property type="match status" value="1"/>
</dbReference>
<keyword evidence="4" id="KW-0472">Membrane</keyword>
<evidence type="ECO:0000313" key="10">
    <source>
        <dbReference type="Proteomes" id="UP000248146"/>
    </source>
</evidence>